<evidence type="ECO:0000313" key="2">
    <source>
        <dbReference type="EMBL" id="CRK92415.1"/>
    </source>
</evidence>
<protein>
    <submittedName>
        <fullName evidence="2">CLUMA_CG005980, isoform A</fullName>
    </submittedName>
</protein>
<feature type="signal peptide" evidence="1">
    <location>
        <begin position="1"/>
        <end position="18"/>
    </location>
</feature>
<keyword evidence="3" id="KW-1185">Reference proteome</keyword>
<keyword evidence="1" id="KW-0732">Signal</keyword>
<dbReference type="AlphaFoldDB" id="A0A1J1HWD7"/>
<gene>
    <name evidence="2" type="ORF">CLUMA_CG005980</name>
</gene>
<name>A0A1J1HWD7_9DIPT</name>
<accession>A0A1J1HWD7</accession>
<reference evidence="2 3" key="1">
    <citation type="submission" date="2015-04" db="EMBL/GenBank/DDBJ databases">
        <authorList>
            <person name="Syromyatnikov M.Y."/>
            <person name="Popov V.N."/>
        </authorList>
    </citation>
    <scope>NUCLEOTIDE SEQUENCE [LARGE SCALE GENOMIC DNA]</scope>
</reference>
<dbReference type="EMBL" id="CVRI01000027">
    <property type="protein sequence ID" value="CRK92415.1"/>
    <property type="molecule type" value="Genomic_DNA"/>
</dbReference>
<dbReference type="Proteomes" id="UP000183832">
    <property type="component" value="Unassembled WGS sequence"/>
</dbReference>
<feature type="chain" id="PRO_5012136515" evidence="1">
    <location>
        <begin position="19"/>
        <end position="273"/>
    </location>
</feature>
<proteinExistence type="predicted"/>
<evidence type="ECO:0000313" key="3">
    <source>
        <dbReference type="Proteomes" id="UP000183832"/>
    </source>
</evidence>
<sequence>MKGVYFIIFLCFFKVAISEKDVKETCIIQYLKEQGRLDEDFPSPTKAVESCAMIIPFILPIMKDRFATKMSEITSECFSTQLKTDGLVDYLMKEEIFENLTEFSAQEVKKELADTRQMIEGILNYAAEVCESEISNKVIHDKYLIIKNETRAITRYCLSKFVIDAGIIDAGNLDINPSNIDTTKIECESGLNAVRINAEKLVKKEYKEQNIPQRRINCALREYRRNKMFENSIAMGALQNLDMSPEIKKRNEENIQANVESFSRGIIGCFMRK</sequence>
<evidence type="ECO:0000256" key="1">
    <source>
        <dbReference type="SAM" id="SignalP"/>
    </source>
</evidence>
<organism evidence="2 3">
    <name type="scientific">Clunio marinus</name>
    <dbReference type="NCBI Taxonomy" id="568069"/>
    <lineage>
        <taxon>Eukaryota</taxon>
        <taxon>Metazoa</taxon>
        <taxon>Ecdysozoa</taxon>
        <taxon>Arthropoda</taxon>
        <taxon>Hexapoda</taxon>
        <taxon>Insecta</taxon>
        <taxon>Pterygota</taxon>
        <taxon>Neoptera</taxon>
        <taxon>Endopterygota</taxon>
        <taxon>Diptera</taxon>
        <taxon>Nematocera</taxon>
        <taxon>Chironomoidea</taxon>
        <taxon>Chironomidae</taxon>
        <taxon>Clunio</taxon>
    </lineage>
</organism>
<dbReference type="OrthoDB" id="7788152at2759"/>